<dbReference type="GO" id="GO:1903037">
    <property type="term" value="P:regulation of leukocyte cell-cell adhesion"/>
    <property type="evidence" value="ECO:0007669"/>
    <property type="project" value="UniProtKB-ARBA"/>
</dbReference>
<feature type="region of interest" description="Disordered" evidence="10">
    <location>
        <begin position="285"/>
        <end position="323"/>
    </location>
</feature>
<dbReference type="GO" id="GO:0051087">
    <property type="term" value="F:protein-folding chaperone binding"/>
    <property type="evidence" value="ECO:0007669"/>
    <property type="project" value="InterPro"/>
</dbReference>
<organism evidence="15 16">
    <name type="scientific">Scomber scombrus</name>
    <name type="common">Atlantic mackerel</name>
    <name type="synonym">Scomber vernalis</name>
    <dbReference type="NCBI Taxonomy" id="13677"/>
    <lineage>
        <taxon>Eukaryota</taxon>
        <taxon>Metazoa</taxon>
        <taxon>Chordata</taxon>
        <taxon>Craniata</taxon>
        <taxon>Vertebrata</taxon>
        <taxon>Euteleostomi</taxon>
        <taxon>Actinopterygii</taxon>
        <taxon>Neopterygii</taxon>
        <taxon>Teleostei</taxon>
        <taxon>Neoteleostei</taxon>
        <taxon>Acanthomorphata</taxon>
        <taxon>Pelagiaria</taxon>
        <taxon>Scombriformes</taxon>
        <taxon>Scombridae</taxon>
        <taxon>Scomber</taxon>
    </lineage>
</organism>
<protein>
    <submittedName>
        <fullName evidence="15">Uncharacterized protein LOC128384063</fullName>
    </submittedName>
</protein>
<feature type="transmembrane region" description="Helical" evidence="11">
    <location>
        <begin position="251"/>
        <end position="274"/>
    </location>
</feature>
<keyword evidence="3 12" id="KW-0732">Signal</keyword>
<feature type="chain" id="PRO_5043976572" evidence="12">
    <location>
        <begin position="27"/>
        <end position="371"/>
    </location>
</feature>
<dbReference type="GO" id="GO:0005102">
    <property type="term" value="F:signaling receptor binding"/>
    <property type="evidence" value="ECO:0007669"/>
    <property type="project" value="TreeGrafter"/>
</dbReference>
<feature type="region of interest" description="Disordered" evidence="10">
    <location>
        <begin position="343"/>
        <end position="371"/>
    </location>
</feature>
<evidence type="ECO:0000256" key="4">
    <source>
        <dbReference type="ARBA" id="ARBA00022989"/>
    </source>
</evidence>
<dbReference type="GO" id="GO:0050852">
    <property type="term" value="P:T cell receptor signaling pathway"/>
    <property type="evidence" value="ECO:0007669"/>
    <property type="project" value="TreeGrafter"/>
</dbReference>
<evidence type="ECO:0000256" key="8">
    <source>
        <dbReference type="ARBA" id="ARBA00023319"/>
    </source>
</evidence>
<evidence type="ECO:0000313" key="16">
    <source>
        <dbReference type="Proteomes" id="UP001314229"/>
    </source>
</evidence>
<keyword evidence="8" id="KW-0393">Immunoglobulin domain</keyword>
<dbReference type="Proteomes" id="UP001314229">
    <property type="component" value="Unassembled WGS sequence"/>
</dbReference>
<name>A0AAV1QIE8_SCOSC</name>
<evidence type="ECO:0000313" key="15">
    <source>
        <dbReference type="EMBL" id="CAK6983140.1"/>
    </source>
</evidence>
<dbReference type="Pfam" id="PF22705">
    <property type="entry name" value="C2-set_3"/>
    <property type="match status" value="1"/>
</dbReference>
<evidence type="ECO:0000259" key="13">
    <source>
        <dbReference type="PROSITE" id="PS50835"/>
    </source>
</evidence>
<dbReference type="SMART" id="SM00409">
    <property type="entry name" value="IG"/>
    <property type="match status" value="1"/>
</dbReference>
<dbReference type="GO" id="GO:0001817">
    <property type="term" value="P:regulation of cytokine production"/>
    <property type="evidence" value="ECO:0007669"/>
    <property type="project" value="TreeGrafter"/>
</dbReference>
<dbReference type="InterPro" id="IPR053896">
    <property type="entry name" value="BTN3A2-like_Ig-C"/>
</dbReference>
<dbReference type="InterPro" id="IPR036179">
    <property type="entry name" value="Ig-like_dom_sf"/>
</dbReference>
<dbReference type="EMBL" id="CAWUFR010001207">
    <property type="protein sequence ID" value="CAK6983140.1"/>
    <property type="molecule type" value="Genomic_DNA"/>
</dbReference>
<dbReference type="SUPFAM" id="SSF48726">
    <property type="entry name" value="Immunoglobulin"/>
    <property type="match status" value="2"/>
</dbReference>
<comment type="similarity">
    <text evidence="9">Belongs to the SKINT family.</text>
</comment>
<dbReference type="AlphaFoldDB" id="A0AAV1QIE8"/>
<proteinExistence type="inferred from homology"/>
<dbReference type="PANTHER" id="PTHR24100">
    <property type="entry name" value="BUTYROPHILIN"/>
    <property type="match status" value="1"/>
</dbReference>
<dbReference type="Gene3D" id="2.60.40.10">
    <property type="entry name" value="Immunoglobulins"/>
    <property type="match status" value="2"/>
</dbReference>
<dbReference type="InterPro" id="IPR003103">
    <property type="entry name" value="BAG_domain"/>
</dbReference>
<evidence type="ECO:0000256" key="7">
    <source>
        <dbReference type="ARBA" id="ARBA00023180"/>
    </source>
</evidence>
<dbReference type="GO" id="GO:0050863">
    <property type="term" value="P:regulation of T cell activation"/>
    <property type="evidence" value="ECO:0007669"/>
    <property type="project" value="UniProtKB-ARBA"/>
</dbReference>
<feature type="domain" description="BAG" evidence="14">
    <location>
        <begin position="305"/>
        <end position="333"/>
    </location>
</feature>
<comment type="subcellular location">
    <subcellularLocation>
        <location evidence="1">Membrane</location>
    </subcellularLocation>
</comment>
<keyword evidence="16" id="KW-1185">Reference proteome</keyword>
<keyword evidence="4 11" id="KW-1133">Transmembrane helix</keyword>
<keyword evidence="7" id="KW-0325">Glycoprotein</keyword>
<keyword evidence="2 11" id="KW-0812">Transmembrane</keyword>
<dbReference type="InterPro" id="IPR013106">
    <property type="entry name" value="Ig_V-set"/>
</dbReference>
<dbReference type="InterPro" id="IPR003599">
    <property type="entry name" value="Ig_sub"/>
</dbReference>
<dbReference type="FunFam" id="2.60.40.10:FF:000142">
    <property type="entry name" value="V-set domain-containing T-cell activation inhibitor 1"/>
    <property type="match status" value="1"/>
</dbReference>
<dbReference type="PROSITE" id="PS50835">
    <property type="entry name" value="IG_LIKE"/>
    <property type="match status" value="2"/>
</dbReference>
<evidence type="ECO:0000259" key="14">
    <source>
        <dbReference type="PROSITE" id="PS51035"/>
    </source>
</evidence>
<keyword evidence="5 11" id="KW-0472">Membrane</keyword>
<sequence>RASLQSPLKILCVLVLHLLLTHSCRGQSQLIGPSQPIVATVGDDIMLPCHLQPAEDVSFLTVEWTRPDLDSIFVHLSRAGQETITAKHPSYQRRTSLSIDGLKQGNISLKLSSVELSDGGKYKCFIPHLNKESFVELIVVPDAIPSPVISIALLDRDRGGVVLQCESKGWHPQPEVLWLDSEGNLLSAGPTETVRGPDGLYTVSSRVTVEKKHSNNFTCKVEQNKINQISEKHFIVPDDLFKTQSSSSPDIIGLAVGLVVFIVFIVAVSIFFVWKRRQNMIKTKRDEIKGDPESHPLRSQNEKQENRLQDEQQKRKKAEKKVQTLKEELEEKKQKLEETQAELLKEKQNREKAEKEVKDLKSQLDSKQKQV</sequence>
<dbReference type="InterPro" id="IPR013783">
    <property type="entry name" value="Ig-like_fold"/>
</dbReference>
<evidence type="ECO:0000256" key="9">
    <source>
        <dbReference type="ARBA" id="ARBA00038221"/>
    </source>
</evidence>
<evidence type="ECO:0000256" key="5">
    <source>
        <dbReference type="ARBA" id="ARBA00023136"/>
    </source>
</evidence>
<accession>A0AAV1QIE8</accession>
<reference evidence="15 16" key="1">
    <citation type="submission" date="2024-01" db="EMBL/GenBank/DDBJ databases">
        <authorList>
            <person name="Alioto T."/>
            <person name="Alioto T."/>
            <person name="Gomez Garrido J."/>
        </authorList>
    </citation>
    <scope>NUCLEOTIDE SEQUENCE [LARGE SCALE GENOMIC DNA]</scope>
</reference>
<dbReference type="PANTHER" id="PTHR24100:SF151">
    <property type="entry name" value="ICOS LIGAND"/>
    <property type="match status" value="1"/>
</dbReference>
<dbReference type="GO" id="GO:0009897">
    <property type="term" value="C:external side of plasma membrane"/>
    <property type="evidence" value="ECO:0007669"/>
    <property type="project" value="TreeGrafter"/>
</dbReference>
<feature type="signal peptide" evidence="12">
    <location>
        <begin position="1"/>
        <end position="26"/>
    </location>
</feature>
<evidence type="ECO:0000256" key="12">
    <source>
        <dbReference type="SAM" id="SignalP"/>
    </source>
</evidence>
<comment type="caution">
    <text evidence="15">The sequence shown here is derived from an EMBL/GenBank/DDBJ whole genome shotgun (WGS) entry which is preliminary data.</text>
</comment>
<evidence type="ECO:0000256" key="11">
    <source>
        <dbReference type="SAM" id="Phobius"/>
    </source>
</evidence>
<dbReference type="InterPro" id="IPR007110">
    <property type="entry name" value="Ig-like_dom"/>
</dbReference>
<dbReference type="FunFam" id="2.60.40.10:FF:000088">
    <property type="entry name" value="Butyrophilin subfamily 1 member A1"/>
    <property type="match status" value="1"/>
</dbReference>
<feature type="domain" description="Ig-like" evidence="13">
    <location>
        <begin position="42"/>
        <end position="136"/>
    </location>
</feature>
<feature type="compositionally biased region" description="Basic and acidic residues" evidence="10">
    <location>
        <begin position="285"/>
        <end position="313"/>
    </location>
</feature>
<evidence type="ECO:0000256" key="2">
    <source>
        <dbReference type="ARBA" id="ARBA00022692"/>
    </source>
</evidence>
<evidence type="ECO:0000256" key="1">
    <source>
        <dbReference type="ARBA" id="ARBA00004370"/>
    </source>
</evidence>
<evidence type="ECO:0000256" key="10">
    <source>
        <dbReference type="SAM" id="MobiDB-lite"/>
    </source>
</evidence>
<feature type="non-terminal residue" evidence="15">
    <location>
        <position position="1"/>
    </location>
</feature>
<dbReference type="GO" id="GO:0042110">
    <property type="term" value="P:T cell activation"/>
    <property type="evidence" value="ECO:0007669"/>
    <property type="project" value="UniProtKB-ARBA"/>
</dbReference>
<dbReference type="PROSITE" id="PS51035">
    <property type="entry name" value="BAG"/>
    <property type="match status" value="1"/>
</dbReference>
<dbReference type="Gene3D" id="6.10.140.910">
    <property type="match status" value="1"/>
</dbReference>
<dbReference type="InterPro" id="IPR050504">
    <property type="entry name" value="IgSF_BTN/MOG"/>
</dbReference>
<keyword evidence="6" id="KW-1015">Disulfide bond</keyword>
<dbReference type="Pfam" id="PF07686">
    <property type="entry name" value="V-set"/>
    <property type="match status" value="1"/>
</dbReference>
<evidence type="ECO:0000256" key="3">
    <source>
        <dbReference type="ARBA" id="ARBA00022729"/>
    </source>
</evidence>
<feature type="domain" description="Ig-like" evidence="13">
    <location>
        <begin position="141"/>
        <end position="230"/>
    </location>
</feature>
<evidence type="ECO:0000256" key="6">
    <source>
        <dbReference type="ARBA" id="ARBA00023157"/>
    </source>
</evidence>
<gene>
    <name evidence="15" type="ORF">FSCOSCO3_A015665</name>
</gene>